<feature type="domain" description="EamA" evidence="7">
    <location>
        <begin position="128"/>
        <end position="261"/>
    </location>
</feature>
<reference evidence="9" key="1">
    <citation type="journal article" date="2019" name="Int. J. Syst. Evol. Microbiol.">
        <title>The Global Catalogue of Microorganisms (GCM) 10K type strain sequencing project: providing services to taxonomists for standard genome sequencing and annotation.</title>
        <authorList>
            <consortium name="The Broad Institute Genomics Platform"/>
            <consortium name="The Broad Institute Genome Sequencing Center for Infectious Disease"/>
            <person name="Wu L."/>
            <person name="Ma J."/>
        </authorList>
    </citation>
    <scope>NUCLEOTIDE SEQUENCE [LARGE SCALE GENOMIC DNA]</scope>
    <source>
        <strain evidence="9">KCTC 33842</strain>
    </source>
</reference>
<feature type="transmembrane region" description="Helical" evidence="6">
    <location>
        <begin position="102"/>
        <end position="120"/>
    </location>
</feature>
<keyword evidence="5 6" id="KW-0472">Membrane</keyword>
<protein>
    <submittedName>
        <fullName evidence="8">DMT family transporter</fullName>
    </submittedName>
</protein>
<evidence type="ECO:0000256" key="3">
    <source>
        <dbReference type="ARBA" id="ARBA00022692"/>
    </source>
</evidence>
<dbReference type="PANTHER" id="PTHR42920:SF5">
    <property type="entry name" value="EAMA DOMAIN-CONTAINING PROTEIN"/>
    <property type="match status" value="1"/>
</dbReference>
<dbReference type="InterPro" id="IPR037185">
    <property type="entry name" value="EmrE-like"/>
</dbReference>
<evidence type="ECO:0000259" key="7">
    <source>
        <dbReference type="Pfam" id="PF00892"/>
    </source>
</evidence>
<dbReference type="SUPFAM" id="SSF103481">
    <property type="entry name" value="Multidrug resistance efflux transporter EmrE"/>
    <property type="match status" value="1"/>
</dbReference>
<evidence type="ECO:0000256" key="5">
    <source>
        <dbReference type="ARBA" id="ARBA00023136"/>
    </source>
</evidence>
<feature type="transmembrane region" description="Helical" evidence="6">
    <location>
        <begin position="75"/>
        <end position="95"/>
    </location>
</feature>
<comment type="caution">
    <text evidence="8">The sequence shown here is derived from an EMBL/GenBank/DDBJ whole genome shotgun (WGS) entry which is preliminary data.</text>
</comment>
<organism evidence="8 9">
    <name type="scientific">Deinococcus taklimakanensis</name>
    <dbReference type="NCBI Taxonomy" id="536443"/>
    <lineage>
        <taxon>Bacteria</taxon>
        <taxon>Thermotogati</taxon>
        <taxon>Deinococcota</taxon>
        <taxon>Deinococci</taxon>
        <taxon>Deinococcales</taxon>
        <taxon>Deinococcaceae</taxon>
        <taxon>Deinococcus</taxon>
    </lineage>
</organism>
<dbReference type="InterPro" id="IPR000620">
    <property type="entry name" value="EamA_dom"/>
</dbReference>
<dbReference type="Gene3D" id="1.10.3730.20">
    <property type="match status" value="1"/>
</dbReference>
<feature type="transmembrane region" description="Helical" evidence="6">
    <location>
        <begin position="51"/>
        <end position="69"/>
    </location>
</feature>
<keyword evidence="9" id="KW-1185">Reference proteome</keyword>
<evidence type="ECO:0000256" key="6">
    <source>
        <dbReference type="SAM" id="Phobius"/>
    </source>
</evidence>
<accession>A0ABW5NZG9</accession>
<dbReference type="EMBL" id="JBHUMK010000010">
    <property type="protein sequence ID" value="MFD2608355.1"/>
    <property type="molecule type" value="Genomic_DNA"/>
</dbReference>
<dbReference type="InterPro" id="IPR051258">
    <property type="entry name" value="Diverse_Substrate_Transporter"/>
</dbReference>
<dbReference type="Pfam" id="PF00892">
    <property type="entry name" value="EamA"/>
    <property type="match status" value="1"/>
</dbReference>
<gene>
    <name evidence="8" type="ORF">ACFSR9_02735</name>
</gene>
<feature type="transmembrane region" description="Helical" evidence="6">
    <location>
        <begin position="157"/>
        <end position="181"/>
    </location>
</feature>
<keyword evidence="3 6" id="KW-0812">Transmembrane</keyword>
<comment type="subcellular location">
    <subcellularLocation>
        <location evidence="1">Cell membrane</location>
        <topology evidence="1">Multi-pass membrane protein</topology>
    </subcellularLocation>
</comment>
<proteinExistence type="predicted"/>
<evidence type="ECO:0000256" key="2">
    <source>
        <dbReference type="ARBA" id="ARBA00022475"/>
    </source>
</evidence>
<evidence type="ECO:0000256" key="4">
    <source>
        <dbReference type="ARBA" id="ARBA00022989"/>
    </source>
</evidence>
<keyword evidence="4 6" id="KW-1133">Transmembrane helix</keyword>
<feature type="transmembrane region" description="Helical" evidence="6">
    <location>
        <begin position="20"/>
        <end position="39"/>
    </location>
</feature>
<dbReference type="PANTHER" id="PTHR42920">
    <property type="entry name" value="OS03G0707200 PROTEIN-RELATED"/>
    <property type="match status" value="1"/>
</dbReference>
<feature type="transmembrane region" description="Helical" evidence="6">
    <location>
        <begin position="244"/>
        <end position="263"/>
    </location>
</feature>
<dbReference type="Proteomes" id="UP001597475">
    <property type="component" value="Unassembled WGS sequence"/>
</dbReference>
<sequence>MLSIQGGAALAKTLFPALGPAGTTGLRVTLAALILVAVFRPNLRALSSADWRAIVPYGVALGLMNLSFYASLTRLPLGLAVTLEFVGPLVLALVLSRRRADFAWVALAALGIWLITPRGGSAGHADPIGMGLALLAGAMWAAYIVAGGAVGRRVPGITGVVAGMTVAAAVTLPFGVAQAGAELLNPAFLLLGLGVAALSSALPYTLEMAALRALPARVFGVTMSLEPAIAALSGLLFLHERLSVVQWLAMLCVILASAGINFGSRAADPERA</sequence>
<name>A0ABW5NZG9_9DEIO</name>
<feature type="transmembrane region" description="Helical" evidence="6">
    <location>
        <begin position="132"/>
        <end position="150"/>
    </location>
</feature>
<keyword evidence="2" id="KW-1003">Cell membrane</keyword>
<feature type="transmembrane region" description="Helical" evidence="6">
    <location>
        <begin position="187"/>
        <end position="206"/>
    </location>
</feature>
<evidence type="ECO:0000313" key="9">
    <source>
        <dbReference type="Proteomes" id="UP001597475"/>
    </source>
</evidence>
<evidence type="ECO:0000313" key="8">
    <source>
        <dbReference type="EMBL" id="MFD2608355.1"/>
    </source>
</evidence>
<feature type="transmembrane region" description="Helical" evidence="6">
    <location>
        <begin position="218"/>
        <end position="238"/>
    </location>
</feature>
<dbReference type="RefSeq" id="WP_386842859.1">
    <property type="nucleotide sequence ID" value="NZ_JBHUMK010000010.1"/>
</dbReference>
<evidence type="ECO:0000256" key="1">
    <source>
        <dbReference type="ARBA" id="ARBA00004651"/>
    </source>
</evidence>